<comment type="caution">
    <text evidence="8">The sequence shown here is derived from an EMBL/GenBank/DDBJ whole genome shotgun (WGS) entry which is preliminary data.</text>
</comment>
<accession>A0A4U2YSL0</accession>
<feature type="transmembrane region" description="Helical" evidence="5">
    <location>
        <begin position="284"/>
        <end position="308"/>
    </location>
</feature>
<dbReference type="AlphaFoldDB" id="A0A4U2YSL0"/>
<dbReference type="EC" id="7.1.1.-" evidence="5"/>
<feature type="transmembrane region" description="Helical" evidence="5">
    <location>
        <begin position="498"/>
        <end position="519"/>
    </location>
</feature>
<evidence type="ECO:0000313" key="9">
    <source>
        <dbReference type="Proteomes" id="UP000307808"/>
    </source>
</evidence>
<dbReference type="NCBIfam" id="TIGR01770">
    <property type="entry name" value="NDH_I_N"/>
    <property type="match status" value="1"/>
</dbReference>
<feature type="transmembrane region" description="Helical" evidence="5">
    <location>
        <begin position="314"/>
        <end position="336"/>
    </location>
</feature>
<feature type="transmembrane region" description="Helical" evidence="5">
    <location>
        <begin position="203"/>
        <end position="227"/>
    </location>
</feature>
<feature type="transmembrane region" description="Helical" evidence="5">
    <location>
        <begin position="378"/>
        <end position="400"/>
    </location>
</feature>
<feature type="domain" description="NADH:quinone oxidoreductase/Mrp antiporter transmembrane" evidence="7">
    <location>
        <begin position="167"/>
        <end position="468"/>
    </location>
</feature>
<dbReference type="GO" id="GO:0048038">
    <property type="term" value="F:quinone binding"/>
    <property type="evidence" value="ECO:0007669"/>
    <property type="project" value="UniProtKB-KW"/>
</dbReference>
<protein>
    <recommendedName>
        <fullName evidence="5">NADH-quinone oxidoreductase subunit N</fullName>
        <ecNumber evidence="5">7.1.1.-</ecNumber>
    </recommendedName>
    <alternativeName>
        <fullName evidence="5">NADH dehydrogenase I subunit N</fullName>
    </alternativeName>
    <alternativeName>
        <fullName evidence="5">NDH-1 subunit N</fullName>
    </alternativeName>
</protein>
<comment type="similarity">
    <text evidence="5">Belongs to the complex I subunit 2 family.</text>
</comment>
<feature type="transmembrane region" description="Helical" evidence="5">
    <location>
        <begin position="150"/>
        <end position="167"/>
    </location>
</feature>
<dbReference type="HAMAP" id="MF_00445">
    <property type="entry name" value="NDH1_NuoN_1"/>
    <property type="match status" value="1"/>
</dbReference>
<name>A0A4U2YSL0_9ACTN</name>
<dbReference type="InterPro" id="IPR010096">
    <property type="entry name" value="NADH-Q_OxRdtase_suN/2"/>
</dbReference>
<dbReference type="GO" id="GO:0012505">
    <property type="term" value="C:endomembrane system"/>
    <property type="evidence" value="ECO:0007669"/>
    <property type="project" value="UniProtKB-SubCell"/>
</dbReference>
<keyword evidence="5" id="KW-0520">NAD</keyword>
<comment type="subcellular location">
    <subcellularLocation>
        <location evidence="5">Cell membrane</location>
        <topology evidence="5">Multi-pass membrane protein</topology>
    </subcellularLocation>
    <subcellularLocation>
        <location evidence="1">Endomembrane system</location>
        <topology evidence="1">Multi-pass membrane protein</topology>
    </subcellularLocation>
    <subcellularLocation>
        <location evidence="6">Membrane</location>
        <topology evidence="6">Multi-pass membrane protein</topology>
    </subcellularLocation>
</comment>
<keyword evidence="5" id="KW-0813">Transport</keyword>
<feature type="transmembrane region" description="Helical" evidence="5">
    <location>
        <begin position="247"/>
        <end position="272"/>
    </location>
</feature>
<dbReference type="GO" id="GO:0005886">
    <property type="term" value="C:plasma membrane"/>
    <property type="evidence" value="ECO:0007669"/>
    <property type="project" value="UniProtKB-SubCell"/>
</dbReference>
<evidence type="ECO:0000256" key="1">
    <source>
        <dbReference type="ARBA" id="ARBA00004127"/>
    </source>
</evidence>
<dbReference type="GO" id="GO:0050136">
    <property type="term" value="F:NADH dehydrogenase (quinone) (non-electrogenic) activity"/>
    <property type="evidence" value="ECO:0007669"/>
    <property type="project" value="UniProtKB-UniRule"/>
</dbReference>
<reference evidence="8 9" key="1">
    <citation type="submission" date="2019-04" db="EMBL/GenBank/DDBJ databases">
        <authorList>
            <person name="Dong K."/>
        </authorList>
    </citation>
    <scope>NUCLEOTIDE SEQUENCE [LARGE SCALE GENOMIC DNA]</scope>
    <source>
        <strain evidence="9">dk3543</strain>
    </source>
</reference>
<organism evidence="8 9">
    <name type="scientific">Nocardioides jishulii</name>
    <dbReference type="NCBI Taxonomy" id="2575440"/>
    <lineage>
        <taxon>Bacteria</taxon>
        <taxon>Bacillati</taxon>
        <taxon>Actinomycetota</taxon>
        <taxon>Actinomycetes</taxon>
        <taxon>Propionibacteriales</taxon>
        <taxon>Nocardioidaceae</taxon>
        <taxon>Nocardioides</taxon>
    </lineage>
</organism>
<dbReference type="PANTHER" id="PTHR22773">
    <property type="entry name" value="NADH DEHYDROGENASE"/>
    <property type="match status" value="1"/>
</dbReference>
<keyword evidence="4 5" id="KW-0472">Membrane</keyword>
<evidence type="ECO:0000256" key="2">
    <source>
        <dbReference type="ARBA" id="ARBA00022692"/>
    </source>
</evidence>
<dbReference type="Pfam" id="PF00361">
    <property type="entry name" value="Proton_antipo_M"/>
    <property type="match status" value="1"/>
</dbReference>
<gene>
    <name evidence="5 8" type="primary">nuoN</name>
    <name evidence="8" type="ORF">FC770_04775</name>
</gene>
<evidence type="ECO:0000256" key="3">
    <source>
        <dbReference type="ARBA" id="ARBA00022989"/>
    </source>
</evidence>
<keyword evidence="9" id="KW-1185">Reference proteome</keyword>
<comment type="subunit">
    <text evidence="5">NDH-1 is composed of 14 different subunits. Subunits NuoA, H, J, K, L, M, N constitute the membrane sector of the complex.</text>
</comment>
<sequence length="535" mass="55965">MNEFVKPSIEYFELAPLLVVFGAACIAVLVEAFMPRAHRFVTQVALTFVALAVALALVVVVALDYADVGPVAFTDGRGFGVVAAMGSVAVDGPTLFLWGVILVLALLGTALFAERRLDGGLSAFAGQAASAPGSDAENDAARERWEHTEVYPLLLFAVTGMLLFPAANDLLVLFVALEVLSLPLYLLAGLARRRRLLSQEAALKYFLLGAFSSAFFLYGAALLYGYAGSMQFGEISDAIANRTDAKGLLLVAIGLLAVGLFFKIGAAPFHAWSPDVYQGSPTPLTAFMAAATKVAAFGAILRLFYVALGNDRTSWLPVFWIVAILSMVVGTVLAIGQSDVKRLLAYSSVAHAGFVLTGVLGVQSASSLAPDELSSAEAVLFYLTTYGLTTLGAFAVVSLVRDAGGETTQLSRWAGLGKDSPLIAGIFAFFLLAMAGIPLTSGFTGKWAVFSVALAAGAWPVVLVAVLMSAAAAWIYLKVIVLMYFREPEADSASVAAPSILTSVAIAVTAVATLVLGIVPDPLLDVLAGAGEFLR</sequence>
<dbReference type="GO" id="GO:0008137">
    <property type="term" value="F:NADH dehydrogenase (ubiquinone) activity"/>
    <property type="evidence" value="ECO:0007669"/>
    <property type="project" value="InterPro"/>
</dbReference>
<dbReference type="InterPro" id="IPR001750">
    <property type="entry name" value="ND/Mrp_TM"/>
</dbReference>
<evidence type="ECO:0000256" key="4">
    <source>
        <dbReference type="ARBA" id="ARBA00023136"/>
    </source>
</evidence>
<proteinExistence type="inferred from homology"/>
<keyword evidence="5" id="KW-1003">Cell membrane</keyword>
<feature type="transmembrane region" description="Helical" evidence="5">
    <location>
        <begin position="421"/>
        <end position="441"/>
    </location>
</feature>
<evidence type="ECO:0000259" key="7">
    <source>
        <dbReference type="Pfam" id="PF00361"/>
    </source>
</evidence>
<evidence type="ECO:0000256" key="6">
    <source>
        <dbReference type="RuleBase" id="RU000320"/>
    </source>
</evidence>
<dbReference type="OrthoDB" id="9811718at2"/>
<keyword evidence="5" id="KW-0874">Quinone</keyword>
<dbReference type="PROSITE" id="PS51257">
    <property type="entry name" value="PROKAR_LIPOPROTEIN"/>
    <property type="match status" value="1"/>
</dbReference>
<dbReference type="Proteomes" id="UP000307808">
    <property type="component" value="Unassembled WGS sequence"/>
</dbReference>
<dbReference type="RefSeq" id="WP_137064907.1">
    <property type="nucleotide sequence ID" value="NZ_CP040748.1"/>
</dbReference>
<feature type="transmembrane region" description="Helical" evidence="5">
    <location>
        <begin position="447"/>
        <end position="477"/>
    </location>
</feature>
<keyword evidence="3 5" id="KW-1133">Transmembrane helix</keyword>
<feature type="transmembrane region" description="Helical" evidence="5">
    <location>
        <begin position="95"/>
        <end position="113"/>
    </location>
</feature>
<dbReference type="EMBL" id="SZPY01000001">
    <property type="protein sequence ID" value="TKI64448.1"/>
    <property type="molecule type" value="Genomic_DNA"/>
</dbReference>
<evidence type="ECO:0000313" key="8">
    <source>
        <dbReference type="EMBL" id="TKI64448.1"/>
    </source>
</evidence>
<dbReference type="GO" id="GO:0042773">
    <property type="term" value="P:ATP synthesis coupled electron transport"/>
    <property type="evidence" value="ECO:0007669"/>
    <property type="project" value="InterPro"/>
</dbReference>
<keyword evidence="5" id="KW-1278">Translocase</keyword>
<feature type="transmembrane region" description="Helical" evidence="5">
    <location>
        <begin position="14"/>
        <end position="33"/>
    </location>
</feature>
<feature type="transmembrane region" description="Helical" evidence="5">
    <location>
        <begin position="40"/>
        <end position="63"/>
    </location>
</feature>
<keyword evidence="2 5" id="KW-0812">Transmembrane</keyword>
<evidence type="ECO:0000256" key="5">
    <source>
        <dbReference type="HAMAP-Rule" id="MF_00445"/>
    </source>
</evidence>
<dbReference type="NCBIfam" id="NF004441">
    <property type="entry name" value="PRK05777.1-4"/>
    <property type="match status" value="1"/>
</dbReference>
<comment type="function">
    <text evidence="5">NDH-1 shuttles electrons from NADH, via FMN and iron-sulfur (Fe-S) centers, to quinones in the respiratory chain. The immediate electron acceptor for the enzyme in this species is believed to be a menaquinone. Couples the redox reaction to proton translocation (for every two electrons transferred, four hydrogen ions are translocated across the cytoplasmic membrane), and thus conserves the redox energy in a proton gradient.</text>
</comment>
<keyword evidence="8" id="KW-0560">Oxidoreductase</keyword>
<comment type="catalytic activity">
    <reaction evidence="5">
        <text>a quinone + NADH + 5 H(+)(in) = a quinol + NAD(+) + 4 H(+)(out)</text>
        <dbReference type="Rhea" id="RHEA:57888"/>
        <dbReference type="ChEBI" id="CHEBI:15378"/>
        <dbReference type="ChEBI" id="CHEBI:24646"/>
        <dbReference type="ChEBI" id="CHEBI:57540"/>
        <dbReference type="ChEBI" id="CHEBI:57945"/>
        <dbReference type="ChEBI" id="CHEBI:132124"/>
    </reaction>
</comment>